<gene>
    <name evidence="1" type="ORF">HFQ381_LOCUS32759</name>
</gene>
<evidence type="ECO:0000313" key="2">
    <source>
        <dbReference type="Proteomes" id="UP000663851"/>
    </source>
</evidence>
<evidence type="ECO:0000313" key="1">
    <source>
        <dbReference type="EMBL" id="CAF4585716.1"/>
    </source>
</evidence>
<dbReference type="Proteomes" id="UP000663851">
    <property type="component" value="Unassembled WGS sequence"/>
</dbReference>
<protein>
    <submittedName>
        <fullName evidence="1">Uncharacterized protein</fullName>
    </submittedName>
</protein>
<organism evidence="1 2">
    <name type="scientific">Rotaria socialis</name>
    <dbReference type="NCBI Taxonomy" id="392032"/>
    <lineage>
        <taxon>Eukaryota</taxon>
        <taxon>Metazoa</taxon>
        <taxon>Spiralia</taxon>
        <taxon>Gnathifera</taxon>
        <taxon>Rotifera</taxon>
        <taxon>Eurotatoria</taxon>
        <taxon>Bdelloidea</taxon>
        <taxon>Philodinida</taxon>
        <taxon>Philodinidae</taxon>
        <taxon>Rotaria</taxon>
    </lineage>
</organism>
<comment type="caution">
    <text evidence="1">The sequence shown here is derived from an EMBL/GenBank/DDBJ whole genome shotgun (WGS) entry which is preliminary data.</text>
</comment>
<dbReference type="AlphaFoldDB" id="A0A821B2X5"/>
<sequence length="119" mass="13759">MTEKSVQCSELGDVHLAEVRLQQKSIGGSETSVQMGGVHYREIVILYYLNLKGIIRTINMSSNRILKFIIFSLDDNAFRYKFPINESIDVTDRTIRQIFYIPSNKIYFLEDKSDSTITQ</sequence>
<feature type="non-terminal residue" evidence="1">
    <location>
        <position position="1"/>
    </location>
</feature>
<dbReference type="EMBL" id="CAJOBO010008619">
    <property type="protein sequence ID" value="CAF4585716.1"/>
    <property type="molecule type" value="Genomic_DNA"/>
</dbReference>
<accession>A0A821B2X5</accession>
<name>A0A821B2X5_9BILA</name>
<proteinExistence type="predicted"/>
<reference evidence="1" key="1">
    <citation type="submission" date="2021-02" db="EMBL/GenBank/DDBJ databases">
        <authorList>
            <person name="Nowell W R."/>
        </authorList>
    </citation>
    <scope>NUCLEOTIDE SEQUENCE</scope>
</reference>